<feature type="compositionally biased region" description="Polar residues" evidence="1">
    <location>
        <begin position="288"/>
        <end position="298"/>
    </location>
</feature>
<organism evidence="3 4">
    <name type="scientific">Kutzneria viridogrisea</name>
    <dbReference type="NCBI Taxonomy" id="47990"/>
    <lineage>
        <taxon>Bacteria</taxon>
        <taxon>Bacillati</taxon>
        <taxon>Actinomycetota</taxon>
        <taxon>Actinomycetes</taxon>
        <taxon>Pseudonocardiales</taxon>
        <taxon>Pseudonocardiaceae</taxon>
        <taxon>Kutzneria</taxon>
    </lineage>
</organism>
<dbReference type="RefSeq" id="WP_182839343.1">
    <property type="nucleotide sequence ID" value="NZ_BAAABQ010000004.1"/>
</dbReference>
<feature type="domain" description="Phage head morphogenesis" evidence="2">
    <location>
        <begin position="169"/>
        <end position="260"/>
    </location>
</feature>
<gene>
    <name evidence="3" type="ORF">BC739_006641</name>
</gene>
<comment type="caution">
    <text evidence="3">The sequence shown here is derived from an EMBL/GenBank/DDBJ whole genome shotgun (WGS) entry which is preliminary data.</text>
</comment>
<evidence type="ECO:0000256" key="1">
    <source>
        <dbReference type="SAM" id="MobiDB-lite"/>
    </source>
</evidence>
<dbReference type="Pfam" id="PF04233">
    <property type="entry name" value="Phage_Mu_F"/>
    <property type="match status" value="1"/>
</dbReference>
<name>A0ABR6BRL5_9PSEU</name>
<evidence type="ECO:0000313" key="4">
    <source>
        <dbReference type="Proteomes" id="UP000517916"/>
    </source>
</evidence>
<reference evidence="3 4" key="1">
    <citation type="submission" date="2020-08" db="EMBL/GenBank/DDBJ databases">
        <title>Genomic Encyclopedia of Archaeal and Bacterial Type Strains, Phase II (KMG-II): from individual species to whole genera.</title>
        <authorList>
            <person name="Goeker M."/>
        </authorList>
    </citation>
    <scope>NUCLEOTIDE SEQUENCE [LARGE SCALE GENOMIC DNA]</scope>
    <source>
        <strain evidence="3 4">DSM 43850</strain>
    </source>
</reference>
<feature type="region of interest" description="Disordered" evidence="1">
    <location>
        <begin position="277"/>
        <end position="324"/>
    </location>
</feature>
<dbReference type="InterPro" id="IPR006528">
    <property type="entry name" value="Phage_head_morphogenesis_dom"/>
</dbReference>
<evidence type="ECO:0000259" key="2">
    <source>
        <dbReference type="Pfam" id="PF04233"/>
    </source>
</evidence>
<evidence type="ECO:0000313" key="3">
    <source>
        <dbReference type="EMBL" id="MBA8929423.1"/>
    </source>
</evidence>
<protein>
    <recommendedName>
        <fullName evidence="2">Phage head morphogenesis domain-containing protein</fullName>
    </recommendedName>
</protein>
<dbReference type="EMBL" id="JACJID010000005">
    <property type="protein sequence ID" value="MBA8929423.1"/>
    <property type="molecule type" value="Genomic_DNA"/>
</dbReference>
<sequence>MHDRGQDHWNIVRRRADAHLTREQQHLRSVVDQALTRYLDTARSAVLHGVTRAGVTADANPGELAPNLDAWPPSLIWRDCAALITHGTESGWREAWNSTVPGPIPSILSEIDYLEAHLADTTTRLTGATWPDEVHDRVRAEISASLLTREPLAVLRDRVAAVLDLDRWSHRAEAIARNETLAAYNAGTHAAGLARQRVLGEQLHKQWIAAGDARTRPAHLAVSGAVVRGDEAFSVGGEALRFPHDPQGSAANTVECRCVLAWLDDDEAAQTHELATSLSPSEIDGTPTMAQTPSPATMQASASARSQDDATLPLDDSPTEANDEHRFPSWADRIAETVPAEPDPVFFTNPQLTGPTKVCVLGNHRVYGHLAAWDSRHVVHDVPPPRCPAGGSYAKFHRHPVRCADGSTVLTGPLATGGHGPQPVDVVAVMRHYDDPQYVAADVVVGEDEWGIWCSGALRPGVSPEQIRFLQTYSLSGHWLWDELLAACSVSVPGFHLPTDPEVVALAASGQSTRVRLAEPHHRMASDHAGRVVSLVAAGIVTAEQPPRSWVSEDMWTLMRALRCAARIEGRVEAARARIGGAE</sequence>
<keyword evidence="4" id="KW-1185">Reference proteome</keyword>
<proteinExistence type="predicted"/>
<accession>A0ABR6BRL5</accession>
<dbReference type="Proteomes" id="UP000517916">
    <property type="component" value="Unassembled WGS sequence"/>
</dbReference>